<comment type="caution">
    <text evidence="3">The sequence shown here is derived from an EMBL/GenBank/DDBJ whole genome shotgun (WGS) entry which is preliminary data.</text>
</comment>
<keyword evidence="4" id="KW-1185">Reference proteome</keyword>
<keyword evidence="1" id="KW-0539">Nucleus</keyword>
<protein>
    <recommendedName>
        <fullName evidence="2">BTB domain-containing protein</fullName>
    </recommendedName>
</protein>
<feature type="non-terminal residue" evidence="3">
    <location>
        <position position="1"/>
    </location>
</feature>
<accession>A0AAV2QVN9</accession>
<dbReference type="Pfam" id="PF00651">
    <property type="entry name" value="BTB"/>
    <property type="match status" value="1"/>
</dbReference>
<dbReference type="PANTHER" id="PTHR23110">
    <property type="entry name" value="BTB DOMAIN TRANSCRIPTION FACTOR"/>
    <property type="match status" value="1"/>
</dbReference>
<dbReference type="SUPFAM" id="SSF54695">
    <property type="entry name" value="POZ domain"/>
    <property type="match status" value="1"/>
</dbReference>
<evidence type="ECO:0000259" key="2">
    <source>
        <dbReference type="PROSITE" id="PS50097"/>
    </source>
</evidence>
<dbReference type="InterPro" id="IPR000210">
    <property type="entry name" value="BTB/POZ_dom"/>
</dbReference>
<sequence length="460" mass="52221">AGGKMVDILLSLKWDGHKTAFLDSLKNYREKSSYTDATLAVEGKFYPVHKLVLSSCSQYLCDIFESTPCKSPVIVLKDVRSNDIEALLDYIYLGEVNINQNCLESFMKTAESLSIKGLASLVINNDPTKTSQIPSRIHVDACDGSPPPKRRRHDSSTALYKHVNTQTKKLLDITSNIDQDEPPIVKVEMEDVDKQQVNVTTENSYEEIDDIEKHEEDITREMSYEIDDIGMQEENITMENSYYENIRVDQDHSGYYGSDLSNTQHEPENVGNNSFLAPSVQQNLSKIRDKKLEVPSNINIRDDEDLYDDEVADPDFIPDSLGPHSQELMDGLTLYKGKRTSSRKRIKINLAKKEEIIRLHNEGKTNKEISKLTDFPHSTVSINYSKKNMKIVKGAAAGMVPKTIPESYSPHSQELMDELTKIKEKRTSSSERIDISLAKKEEIIKLHNEEKTNKEISKLT</sequence>
<dbReference type="InterPro" id="IPR011333">
    <property type="entry name" value="SKP1/BTB/POZ_sf"/>
</dbReference>
<dbReference type="SMART" id="SM00225">
    <property type="entry name" value="BTB"/>
    <property type="match status" value="1"/>
</dbReference>
<dbReference type="Proteomes" id="UP001497623">
    <property type="component" value="Unassembled WGS sequence"/>
</dbReference>
<dbReference type="GO" id="GO:0005634">
    <property type="term" value="C:nucleus"/>
    <property type="evidence" value="ECO:0007669"/>
    <property type="project" value="TreeGrafter"/>
</dbReference>
<proteinExistence type="predicted"/>
<dbReference type="Gene3D" id="3.30.710.10">
    <property type="entry name" value="Potassium Channel Kv1.1, Chain A"/>
    <property type="match status" value="1"/>
</dbReference>
<evidence type="ECO:0000313" key="4">
    <source>
        <dbReference type="Proteomes" id="UP001497623"/>
    </source>
</evidence>
<feature type="domain" description="BTB" evidence="2">
    <location>
        <begin position="35"/>
        <end position="100"/>
    </location>
</feature>
<evidence type="ECO:0000313" key="3">
    <source>
        <dbReference type="EMBL" id="CAL4103239.1"/>
    </source>
</evidence>
<dbReference type="PANTHER" id="PTHR23110:SF98">
    <property type="entry name" value="PRE-LOLA-G, ISOFORM C-RELATED"/>
    <property type="match status" value="1"/>
</dbReference>
<dbReference type="AlphaFoldDB" id="A0AAV2QVN9"/>
<organism evidence="3 4">
    <name type="scientific">Meganyctiphanes norvegica</name>
    <name type="common">Northern krill</name>
    <name type="synonym">Thysanopoda norvegica</name>
    <dbReference type="NCBI Taxonomy" id="48144"/>
    <lineage>
        <taxon>Eukaryota</taxon>
        <taxon>Metazoa</taxon>
        <taxon>Ecdysozoa</taxon>
        <taxon>Arthropoda</taxon>
        <taxon>Crustacea</taxon>
        <taxon>Multicrustacea</taxon>
        <taxon>Malacostraca</taxon>
        <taxon>Eumalacostraca</taxon>
        <taxon>Eucarida</taxon>
        <taxon>Euphausiacea</taxon>
        <taxon>Euphausiidae</taxon>
        <taxon>Meganyctiphanes</taxon>
    </lineage>
</organism>
<gene>
    <name evidence="3" type="ORF">MNOR_LOCUS17512</name>
</gene>
<dbReference type="GO" id="GO:0006357">
    <property type="term" value="P:regulation of transcription by RNA polymerase II"/>
    <property type="evidence" value="ECO:0007669"/>
    <property type="project" value="TreeGrafter"/>
</dbReference>
<dbReference type="PROSITE" id="PS50097">
    <property type="entry name" value="BTB"/>
    <property type="match status" value="1"/>
</dbReference>
<dbReference type="InterPro" id="IPR051095">
    <property type="entry name" value="Dros_DevTransReg"/>
</dbReference>
<reference evidence="3 4" key="1">
    <citation type="submission" date="2024-05" db="EMBL/GenBank/DDBJ databases">
        <authorList>
            <person name="Wallberg A."/>
        </authorList>
    </citation>
    <scope>NUCLEOTIDE SEQUENCE [LARGE SCALE GENOMIC DNA]</scope>
</reference>
<dbReference type="Gene3D" id="1.10.10.10">
    <property type="entry name" value="Winged helix-like DNA-binding domain superfamily/Winged helix DNA-binding domain"/>
    <property type="match status" value="1"/>
</dbReference>
<name>A0AAV2QVN9_MEGNR</name>
<feature type="non-terminal residue" evidence="3">
    <location>
        <position position="460"/>
    </location>
</feature>
<dbReference type="CDD" id="cd18315">
    <property type="entry name" value="BTB_POZ_BAB-like"/>
    <property type="match status" value="1"/>
</dbReference>
<dbReference type="EMBL" id="CAXKWB010012074">
    <property type="protein sequence ID" value="CAL4103239.1"/>
    <property type="molecule type" value="Genomic_DNA"/>
</dbReference>
<dbReference type="InterPro" id="IPR036388">
    <property type="entry name" value="WH-like_DNA-bd_sf"/>
</dbReference>
<evidence type="ECO:0000256" key="1">
    <source>
        <dbReference type="ARBA" id="ARBA00023242"/>
    </source>
</evidence>